<feature type="compositionally biased region" description="Basic and acidic residues" evidence="6">
    <location>
        <begin position="272"/>
        <end position="291"/>
    </location>
</feature>
<dbReference type="PROSITE" id="PS51698">
    <property type="entry name" value="U_BOX"/>
    <property type="match status" value="1"/>
</dbReference>
<dbReference type="PANTHER" id="PTHR23315">
    <property type="entry name" value="U BOX DOMAIN-CONTAINING"/>
    <property type="match status" value="1"/>
</dbReference>
<dbReference type="SUPFAM" id="SSF48371">
    <property type="entry name" value="ARM repeat"/>
    <property type="match status" value="1"/>
</dbReference>
<dbReference type="Pfam" id="PF25598">
    <property type="entry name" value="ARM_PUB"/>
    <property type="match status" value="1"/>
</dbReference>
<accession>A0ABP0XFS8</accession>
<comment type="catalytic activity">
    <reaction evidence="1">
        <text>S-ubiquitinyl-[E2 ubiquitin-conjugating enzyme]-L-cysteine + [acceptor protein]-L-lysine = [E2 ubiquitin-conjugating enzyme]-L-cysteine + N(6)-ubiquitinyl-[acceptor protein]-L-lysine.</text>
        <dbReference type="EC" id="2.3.2.27"/>
    </reaction>
</comment>
<dbReference type="CDD" id="cd16664">
    <property type="entry name" value="RING-Ubox_PUB"/>
    <property type="match status" value="1"/>
</dbReference>
<dbReference type="InterPro" id="IPR045210">
    <property type="entry name" value="RING-Ubox_PUB"/>
</dbReference>
<evidence type="ECO:0000256" key="5">
    <source>
        <dbReference type="PROSITE-ProRule" id="PRU00259"/>
    </source>
</evidence>
<dbReference type="Gene3D" id="3.30.40.10">
    <property type="entry name" value="Zinc/RING finger domain, C3HC4 (zinc finger)"/>
    <property type="match status" value="1"/>
</dbReference>
<sequence length="647" mass="70166">MEDKASLKKKSAWSSYFTKFSKEGGGGREVGWPDVEIPEAFVCPISQSLMAEPVIVASGYTFERQCIQRWFQVGNRHCFKSGVALEHGSLTPNVQMQSAILGWCDKHKVARPLPPSAELAWQLVEVSAARAATAVAVVPWDDSDPARPGFSGNGRLDPFDDDDDDNADRSRSGQRSGGRNGGIRPVEQDYDESSAASWRTRNQDAPLWKMRGQNTSSLPCSTSREFSREYSKNSDFGRSSGKESSLQSSSYNQFNSGEWPDSPMQSQYVHSASEHMLREETENSEARRHGIEPQLATTASSYNISQAGEYEASEGIEAELLYKLYHQNVVEQEEGAAEIWRLTRNLNPGLDYRATLCTPDVLKALVSLMQSQYPGIQTNALAAVMNLSIPNNNKIQIASAGAIPVLIKLLKSQSDLAQELITGALSNLALNDGNKMAIGVLGAVPPLLHVLRVGSQGARRDAAMALYQLSFSQNNCVKLIKAGAVGILLHLMQVEASDLVSHALLILSNLAGIQEGRSAISEGNGISVLISLIAYDSLVDPIHQDGEDTSSRAQDWASVQEYAAAALVKLSNHNLRFRAQALQAGALEPLMILAEQGTQCARDNATLLLNILHTENELSGVMNTPLYAPASHGHKAADSRRSGSAGF</sequence>
<evidence type="ECO:0000313" key="8">
    <source>
        <dbReference type="EMBL" id="CAK9277469.1"/>
    </source>
</evidence>
<evidence type="ECO:0000259" key="7">
    <source>
        <dbReference type="PROSITE" id="PS51698"/>
    </source>
</evidence>
<dbReference type="InterPro" id="IPR000225">
    <property type="entry name" value="Armadillo"/>
</dbReference>
<comment type="pathway">
    <text evidence="2">Protein modification; protein ubiquitination.</text>
</comment>
<gene>
    <name evidence="8" type="ORF">CSSPJE1EN1_LOCUS22947</name>
</gene>
<dbReference type="InterPro" id="IPR013083">
    <property type="entry name" value="Znf_RING/FYVE/PHD"/>
</dbReference>
<dbReference type="PROSITE" id="PS50176">
    <property type="entry name" value="ARM_REPEAT"/>
    <property type="match status" value="3"/>
</dbReference>
<evidence type="ECO:0000256" key="3">
    <source>
        <dbReference type="ARBA" id="ARBA00012483"/>
    </source>
</evidence>
<feature type="region of interest" description="Disordered" evidence="6">
    <location>
        <begin position="140"/>
        <end position="298"/>
    </location>
</feature>
<dbReference type="InterPro" id="IPR003613">
    <property type="entry name" value="Ubox_domain"/>
</dbReference>
<dbReference type="Proteomes" id="UP001497444">
    <property type="component" value="Chromosome 8"/>
</dbReference>
<feature type="repeat" description="ARM" evidence="5">
    <location>
        <begin position="360"/>
        <end position="402"/>
    </location>
</feature>
<keyword evidence="4" id="KW-0833">Ubl conjugation pathway</keyword>
<evidence type="ECO:0000256" key="2">
    <source>
        <dbReference type="ARBA" id="ARBA00004906"/>
    </source>
</evidence>
<keyword evidence="9" id="KW-1185">Reference proteome</keyword>
<feature type="domain" description="U-box" evidence="7">
    <location>
        <begin position="36"/>
        <end position="110"/>
    </location>
</feature>
<dbReference type="EC" id="2.3.2.27" evidence="3"/>
<dbReference type="EMBL" id="OZ020103">
    <property type="protein sequence ID" value="CAK9277469.1"/>
    <property type="molecule type" value="Genomic_DNA"/>
</dbReference>
<dbReference type="SMART" id="SM00185">
    <property type="entry name" value="ARM"/>
    <property type="match status" value="4"/>
</dbReference>
<dbReference type="SMART" id="SM00504">
    <property type="entry name" value="Ubox"/>
    <property type="match status" value="1"/>
</dbReference>
<protein>
    <recommendedName>
        <fullName evidence="3">RING-type E3 ubiquitin transferase</fullName>
        <ecNumber evidence="3">2.3.2.27</ecNumber>
    </recommendedName>
</protein>
<dbReference type="Pfam" id="PF04564">
    <property type="entry name" value="U-box"/>
    <property type="match status" value="1"/>
</dbReference>
<evidence type="ECO:0000256" key="6">
    <source>
        <dbReference type="SAM" id="MobiDB-lite"/>
    </source>
</evidence>
<evidence type="ECO:0000256" key="1">
    <source>
        <dbReference type="ARBA" id="ARBA00000900"/>
    </source>
</evidence>
<dbReference type="Gene3D" id="1.25.10.10">
    <property type="entry name" value="Leucine-rich Repeat Variant"/>
    <property type="match status" value="1"/>
</dbReference>
<reference evidence="8" key="1">
    <citation type="submission" date="2024-02" db="EMBL/GenBank/DDBJ databases">
        <authorList>
            <consortium name="ELIXIR-Norway"/>
            <consortium name="Elixir Norway"/>
        </authorList>
    </citation>
    <scope>NUCLEOTIDE SEQUENCE</scope>
</reference>
<proteinExistence type="predicted"/>
<evidence type="ECO:0000313" key="9">
    <source>
        <dbReference type="Proteomes" id="UP001497444"/>
    </source>
</evidence>
<dbReference type="InterPro" id="IPR058678">
    <property type="entry name" value="ARM_PUB"/>
</dbReference>
<dbReference type="InterPro" id="IPR011989">
    <property type="entry name" value="ARM-like"/>
</dbReference>
<dbReference type="SUPFAM" id="SSF57850">
    <property type="entry name" value="RING/U-box"/>
    <property type="match status" value="1"/>
</dbReference>
<dbReference type="InterPro" id="IPR016024">
    <property type="entry name" value="ARM-type_fold"/>
</dbReference>
<dbReference type="PANTHER" id="PTHR23315:SF339">
    <property type="entry name" value="U-BOX DOMAIN-CONTAINING PROTEIN 40"/>
    <property type="match status" value="1"/>
</dbReference>
<feature type="compositionally biased region" description="Polar residues" evidence="6">
    <location>
        <begin position="212"/>
        <end position="224"/>
    </location>
</feature>
<feature type="repeat" description="ARM" evidence="5">
    <location>
        <begin position="483"/>
        <end position="525"/>
    </location>
</feature>
<feature type="repeat" description="ARM" evidence="5">
    <location>
        <begin position="401"/>
        <end position="438"/>
    </location>
</feature>
<evidence type="ECO:0000256" key="4">
    <source>
        <dbReference type="ARBA" id="ARBA00022786"/>
    </source>
</evidence>
<organism evidence="8 9">
    <name type="scientific">Sphagnum jensenii</name>
    <dbReference type="NCBI Taxonomy" id="128206"/>
    <lineage>
        <taxon>Eukaryota</taxon>
        <taxon>Viridiplantae</taxon>
        <taxon>Streptophyta</taxon>
        <taxon>Embryophyta</taxon>
        <taxon>Bryophyta</taxon>
        <taxon>Sphagnophytina</taxon>
        <taxon>Sphagnopsida</taxon>
        <taxon>Sphagnales</taxon>
        <taxon>Sphagnaceae</taxon>
        <taxon>Sphagnum</taxon>
    </lineage>
</organism>
<name>A0ABP0XFS8_9BRYO</name>